<dbReference type="InterPro" id="IPR050638">
    <property type="entry name" value="AA-Vitamin_Transporters"/>
</dbReference>
<keyword evidence="4 5" id="KW-0472">Membrane</keyword>
<organism evidence="7">
    <name type="scientific">marine sediment metagenome</name>
    <dbReference type="NCBI Taxonomy" id="412755"/>
    <lineage>
        <taxon>unclassified sequences</taxon>
        <taxon>metagenomes</taxon>
        <taxon>ecological metagenomes</taxon>
    </lineage>
</organism>
<evidence type="ECO:0000259" key="6">
    <source>
        <dbReference type="Pfam" id="PF00892"/>
    </source>
</evidence>
<dbReference type="PANTHER" id="PTHR32322:SF2">
    <property type="entry name" value="EAMA DOMAIN-CONTAINING PROTEIN"/>
    <property type="match status" value="1"/>
</dbReference>
<evidence type="ECO:0000256" key="1">
    <source>
        <dbReference type="ARBA" id="ARBA00004141"/>
    </source>
</evidence>
<feature type="non-terminal residue" evidence="7">
    <location>
        <position position="1"/>
    </location>
</feature>
<keyword evidence="3 5" id="KW-1133">Transmembrane helix</keyword>
<feature type="transmembrane region" description="Helical" evidence="5">
    <location>
        <begin position="117"/>
        <end position="137"/>
    </location>
</feature>
<protein>
    <recommendedName>
        <fullName evidence="6">EamA domain-containing protein</fullName>
    </recommendedName>
</protein>
<dbReference type="GO" id="GO:0016020">
    <property type="term" value="C:membrane"/>
    <property type="evidence" value="ECO:0007669"/>
    <property type="project" value="UniProtKB-SubCell"/>
</dbReference>
<feature type="transmembrane region" description="Helical" evidence="5">
    <location>
        <begin position="53"/>
        <end position="74"/>
    </location>
</feature>
<feature type="transmembrane region" description="Helical" evidence="5">
    <location>
        <begin position="29"/>
        <end position="47"/>
    </location>
</feature>
<evidence type="ECO:0000256" key="2">
    <source>
        <dbReference type="ARBA" id="ARBA00022692"/>
    </source>
</evidence>
<feature type="transmembrane region" description="Helical" evidence="5">
    <location>
        <begin position="6"/>
        <end position="22"/>
    </location>
</feature>
<comment type="subcellular location">
    <subcellularLocation>
        <location evidence="1">Membrane</location>
        <topology evidence="1">Multi-pass membrane protein</topology>
    </subcellularLocation>
</comment>
<reference evidence="7" key="1">
    <citation type="journal article" date="2014" name="Front. Microbiol.">
        <title>High frequency of phylogenetically diverse reductive dehalogenase-homologous genes in deep subseafloor sedimentary metagenomes.</title>
        <authorList>
            <person name="Kawai M."/>
            <person name="Futagami T."/>
            <person name="Toyoda A."/>
            <person name="Takaki Y."/>
            <person name="Nishi S."/>
            <person name="Hori S."/>
            <person name="Arai W."/>
            <person name="Tsubouchi T."/>
            <person name="Morono Y."/>
            <person name="Uchiyama I."/>
            <person name="Ito T."/>
            <person name="Fujiyama A."/>
            <person name="Inagaki F."/>
            <person name="Takami H."/>
        </authorList>
    </citation>
    <scope>NUCLEOTIDE SEQUENCE</scope>
    <source>
        <strain evidence="7">Expedition CK06-06</strain>
    </source>
</reference>
<evidence type="ECO:0000313" key="7">
    <source>
        <dbReference type="EMBL" id="GAG84191.1"/>
    </source>
</evidence>
<dbReference type="PANTHER" id="PTHR32322">
    <property type="entry name" value="INNER MEMBRANE TRANSPORTER"/>
    <property type="match status" value="1"/>
</dbReference>
<feature type="domain" description="EamA" evidence="6">
    <location>
        <begin position="57"/>
        <end position="187"/>
    </location>
</feature>
<dbReference type="EMBL" id="BART01011369">
    <property type="protein sequence ID" value="GAG84191.1"/>
    <property type="molecule type" value="Genomic_DNA"/>
</dbReference>
<feature type="transmembrane region" description="Helical" evidence="5">
    <location>
        <begin position="172"/>
        <end position="191"/>
    </location>
</feature>
<evidence type="ECO:0000256" key="4">
    <source>
        <dbReference type="ARBA" id="ARBA00023136"/>
    </source>
</evidence>
<evidence type="ECO:0000256" key="3">
    <source>
        <dbReference type="ARBA" id="ARBA00022989"/>
    </source>
</evidence>
<feature type="transmembrane region" description="Helical" evidence="5">
    <location>
        <begin position="86"/>
        <end position="105"/>
    </location>
</feature>
<evidence type="ECO:0000256" key="5">
    <source>
        <dbReference type="SAM" id="Phobius"/>
    </source>
</evidence>
<sequence>LFQVIGALVPLMTIFFAFLHRLEKLRWQGITGALLAVAGIAFAVNGYKGVAISIPHILAIVAGTACIAESIVIAKLIPRSNPIATNAVAMTIGSAMLLSVSLLAREQWVIPTKSATWVAYLYLVVFVSVIVFLLYLWLLKRWTASGTSFTFVLMPLVTIVLASLISDEPITLSLIIGAALVISGVVFGALIKPKRLLP</sequence>
<dbReference type="InterPro" id="IPR000620">
    <property type="entry name" value="EamA_dom"/>
</dbReference>
<dbReference type="SUPFAM" id="SSF103481">
    <property type="entry name" value="Multidrug resistance efflux transporter EmrE"/>
    <property type="match status" value="1"/>
</dbReference>
<dbReference type="InterPro" id="IPR037185">
    <property type="entry name" value="EmrE-like"/>
</dbReference>
<comment type="caution">
    <text evidence="7">The sequence shown here is derived from an EMBL/GenBank/DDBJ whole genome shotgun (WGS) entry which is preliminary data.</text>
</comment>
<accession>X1CIX1</accession>
<dbReference type="Pfam" id="PF00892">
    <property type="entry name" value="EamA"/>
    <property type="match status" value="1"/>
</dbReference>
<name>X1CIX1_9ZZZZ</name>
<gene>
    <name evidence="7" type="ORF">S01H4_24256</name>
</gene>
<keyword evidence="2 5" id="KW-0812">Transmembrane</keyword>
<dbReference type="AlphaFoldDB" id="X1CIX1"/>
<proteinExistence type="predicted"/>
<feature type="transmembrane region" description="Helical" evidence="5">
    <location>
        <begin position="149"/>
        <end position="166"/>
    </location>
</feature>